<dbReference type="Proteomes" id="UP000053961">
    <property type="component" value="Unassembled WGS sequence"/>
</dbReference>
<evidence type="ECO:0000313" key="1">
    <source>
        <dbReference type="EMBL" id="KUK43857.1"/>
    </source>
</evidence>
<sequence length="53" mass="6065">MHDCETCANETDDSWRTSGVCAYCVNGFCYCDPVVDTDEGPMNREYTRAWGWC</sequence>
<comment type="caution">
    <text evidence="2">The sequence shown here is derived from an EMBL/GenBank/DDBJ whole genome shotgun (WGS) entry which is preliminary data.</text>
</comment>
<dbReference type="EMBL" id="LGFT01000044">
    <property type="protein sequence ID" value="KUK43857.1"/>
    <property type="molecule type" value="Genomic_DNA"/>
</dbReference>
<dbReference type="Proteomes" id="UP000057043">
    <property type="component" value="Unassembled WGS sequence"/>
</dbReference>
<reference evidence="2" key="1">
    <citation type="journal article" date="2015" name="MBio">
        <title>Genome-resolved metagenomic analysis reveals roles for candidate phyla and other microbial community members in biogeochemical transformations in oil reservoirs.</title>
        <authorList>
            <person name="Hu P."/>
            <person name="Tom L."/>
            <person name="Singh A."/>
            <person name="Thomas B.C."/>
            <person name="Baker B.J."/>
            <person name="Piceno Y.M."/>
            <person name="Andersen G.L."/>
            <person name="Banfield J.F."/>
        </authorList>
    </citation>
    <scope>NUCLEOTIDE SEQUENCE [LARGE SCALE GENOMIC DNA]</scope>
    <source>
        <strain evidence="2">56_747</strain>
    </source>
</reference>
<reference evidence="3 4" key="2">
    <citation type="journal article" date="2015" name="MBio">
        <title>Genome-Resolved Metagenomic Analysis Reveals Roles for Candidate Phyla and Other Microbial Community Members in Biogeochemical Transformations in Oil Reservoirs.</title>
        <authorList>
            <person name="Hu P."/>
            <person name="Tom L."/>
            <person name="Singh A."/>
            <person name="Thomas B.C."/>
            <person name="Baker B.J."/>
            <person name="Piceno Y.M."/>
            <person name="Andersen G.L."/>
            <person name="Banfield J.F."/>
        </authorList>
    </citation>
    <scope>NUCLEOTIDE SEQUENCE [LARGE SCALE GENOMIC DNA]</scope>
    <source>
        <strain evidence="1">57_489</strain>
    </source>
</reference>
<accession>A0A101IJG1</accession>
<organism evidence="2 3">
    <name type="scientific">Methanothrix harundinacea</name>
    <dbReference type="NCBI Taxonomy" id="301375"/>
    <lineage>
        <taxon>Archaea</taxon>
        <taxon>Methanobacteriati</taxon>
        <taxon>Methanobacteriota</taxon>
        <taxon>Stenosarchaea group</taxon>
        <taxon>Methanomicrobia</taxon>
        <taxon>Methanotrichales</taxon>
        <taxon>Methanotrichaceae</taxon>
        <taxon>Methanothrix</taxon>
    </lineage>
</organism>
<dbReference type="AlphaFoldDB" id="A0A101IJG1"/>
<evidence type="ECO:0000313" key="3">
    <source>
        <dbReference type="Proteomes" id="UP000053961"/>
    </source>
</evidence>
<dbReference type="PATRIC" id="fig|301375.6.peg.548"/>
<gene>
    <name evidence="1" type="ORF">XD72_1757</name>
    <name evidence="2" type="ORF">XE07_1421</name>
</gene>
<protein>
    <submittedName>
        <fullName evidence="2">Uncharacterized protein</fullName>
    </submittedName>
</protein>
<evidence type="ECO:0000313" key="4">
    <source>
        <dbReference type="Proteomes" id="UP000057043"/>
    </source>
</evidence>
<evidence type="ECO:0000313" key="2">
    <source>
        <dbReference type="EMBL" id="KUK95985.1"/>
    </source>
</evidence>
<dbReference type="EMBL" id="LGHB01000022">
    <property type="protein sequence ID" value="KUK95985.1"/>
    <property type="molecule type" value="Genomic_DNA"/>
</dbReference>
<name>A0A101IJG1_9EURY</name>
<proteinExistence type="predicted"/>